<reference evidence="1 2" key="1">
    <citation type="journal article" date="2008" name="Int. J. Syst. Evol. Microbiol.">
        <title>Description of Roseateles aquatilis sp. nov. and Roseateles terrae sp. nov., in the class Betaproteobacteria, and emended description of the genus Roseateles.</title>
        <authorList>
            <person name="Gomila M."/>
            <person name="Bowien B."/>
            <person name="Falsen E."/>
            <person name="Moore E.R."/>
            <person name="Lalucat J."/>
        </authorList>
    </citation>
    <scope>NUCLEOTIDE SEQUENCE [LARGE SCALE GENOMIC DNA]</scope>
    <source>
        <strain evidence="1 2">CCUG 48205</strain>
    </source>
</reference>
<dbReference type="AlphaFoldDB" id="A0A246J3J6"/>
<dbReference type="InterPro" id="IPR008325">
    <property type="entry name" value="EipA-like"/>
</dbReference>
<dbReference type="EMBL" id="NIOF01000010">
    <property type="protein sequence ID" value="OWQ87022.1"/>
    <property type="molecule type" value="Genomic_DNA"/>
</dbReference>
<dbReference type="Pfam" id="PF06577">
    <property type="entry name" value="EipA"/>
    <property type="match status" value="1"/>
</dbReference>
<comment type="caution">
    <text evidence="1">The sequence shown here is derived from an EMBL/GenBank/DDBJ whole genome shotgun (WGS) entry which is preliminary data.</text>
</comment>
<proteinExistence type="predicted"/>
<dbReference type="Proteomes" id="UP000197468">
    <property type="component" value="Unassembled WGS sequence"/>
</dbReference>
<protein>
    <recommendedName>
        <fullName evidence="3">DUF1134 domain-containing protein</fullName>
    </recommendedName>
</protein>
<name>A0A246J3J6_9BURK</name>
<organism evidence="1 2">
    <name type="scientific">Roseateles aquatilis</name>
    <dbReference type="NCBI Taxonomy" id="431061"/>
    <lineage>
        <taxon>Bacteria</taxon>
        <taxon>Pseudomonadati</taxon>
        <taxon>Pseudomonadota</taxon>
        <taxon>Betaproteobacteria</taxon>
        <taxon>Burkholderiales</taxon>
        <taxon>Sphaerotilaceae</taxon>
        <taxon>Roseateles</taxon>
    </lineage>
</organism>
<dbReference type="InterPro" id="IPR006311">
    <property type="entry name" value="TAT_signal"/>
</dbReference>
<keyword evidence="2" id="KW-1185">Reference proteome</keyword>
<evidence type="ECO:0008006" key="3">
    <source>
        <dbReference type="Google" id="ProtNLM"/>
    </source>
</evidence>
<evidence type="ECO:0000313" key="1">
    <source>
        <dbReference type="EMBL" id="OWQ87022.1"/>
    </source>
</evidence>
<dbReference type="PROSITE" id="PS51318">
    <property type="entry name" value="TAT"/>
    <property type="match status" value="1"/>
</dbReference>
<evidence type="ECO:0000313" key="2">
    <source>
        <dbReference type="Proteomes" id="UP000197468"/>
    </source>
</evidence>
<dbReference type="OrthoDB" id="9796051at2"/>
<sequence>MNETSPADATADAAIGAALARRDALGRLGRYAAAGLILPPGLAALPALAANSEDDTYDQDSVLKAATDFFGETTEGLAKVIEKAFKEQGRPNAYIQGQEAGAAITVGLRYGDGTLMMKRGGSAQVYWAGPSVGFDLGANASKVFTLVYKLPKASAIYRRFPGVDGSLYYIGGAGINYQRADGITLAPIRLGVGLRAGASVGYIHYRREKSVNPF</sequence>
<accession>A0A246J3J6</accession>
<gene>
    <name evidence="1" type="ORF">CDN99_19545</name>
</gene>